<comment type="caution">
    <text evidence="1">The sequence shown here is derived from an EMBL/GenBank/DDBJ whole genome shotgun (WGS) entry which is preliminary data.</text>
</comment>
<dbReference type="AlphaFoldDB" id="A0AB37ZUA7"/>
<protein>
    <submittedName>
        <fullName evidence="1">Uncharacterized protein</fullName>
    </submittedName>
</protein>
<dbReference type="EMBL" id="FNHM01000010">
    <property type="protein sequence ID" value="SDN82863.1"/>
    <property type="molecule type" value="Genomic_DNA"/>
</dbReference>
<evidence type="ECO:0000313" key="2">
    <source>
        <dbReference type="Proteomes" id="UP000183853"/>
    </source>
</evidence>
<name>A0AB37ZUA7_PSESX</name>
<reference evidence="1 2" key="1">
    <citation type="submission" date="2016-10" db="EMBL/GenBank/DDBJ databases">
        <authorList>
            <person name="Varghese N."/>
            <person name="Submissions S."/>
        </authorList>
    </citation>
    <scope>NUCLEOTIDE SEQUENCE [LARGE SCALE GENOMIC DNA]</scope>
    <source>
        <strain evidence="1 2">BS2122</strain>
    </source>
</reference>
<proteinExistence type="predicted"/>
<organism evidence="1 2">
    <name type="scientific">Pseudomonas syringae</name>
    <dbReference type="NCBI Taxonomy" id="317"/>
    <lineage>
        <taxon>Bacteria</taxon>
        <taxon>Pseudomonadati</taxon>
        <taxon>Pseudomonadota</taxon>
        <taxon>Gammaproteobacteria</taxon>
        <taxon>Pseudomonadales</taxon>
        <taxon>Pseudomonadaceae</taxon>
        <taxon>Pseudomonas</taxon>
    </lineage>
</organism>
<accession>A0AB37ZUA7</accession>
<dbReference type="Proteomes" id="UP000183853">
    <property type="component" value="Unassembled WGS sequence"/>
</dbReference>
<sequence>MMRNNQVLGNILRKARVLFYIGNHEMVNFGDFEING</sequence>
<gene>
    <name evidence="1" type="ORF">SAMN05444505_110300</name>
</gene>
<evidence type="ECO:0000313" key="1">
    <source>
        <dbReference type="EMBL" id="SDN82863.1"/>
    </source>
</evidence>